<evidence type="ECO:0000313" key="2">
    <source>
        <dbReference type="Proteomes" id="UP000189670"/>
    </source>
</evidence>
<dbReference type="AlphaFoldDB" id="A0A1V1P3A3"/>
<gene>
    <name evidence="1" type="ORF">OMM_09742</name>
</gene>
<comment type="caution">
    <text evidence="1">The sequence shown here is derived from an EMBL/GenBank/DDBJ whole genome shotgun (WGS) entry which is preliminary data.</text>
</comment>
<dbReference type="PANTHER" id="PTHR38075">
    <property type="entry name" value="DUF4139 DOMAIN-CONTAINING PROTEIN"/>
    <property type="match status" value="1"/>
</dbReference>
<dbReference type="EMBL" id="ATBP01000685">
    <property type="protein sequence ID" value="ETR69283.1"/>
    <property type="molecule type" value="Genomic_DNA"/>
</dbReference>
<name>A0A1V1P3A3_9BACT</name>
<evidence type="ECO:0008006" key="3">
    <source>
        <dbReference type="Google" id="ProtNLM"/>
    </source>
</evidence>
<proteinExistence type="predicted"/>
<dbReference type="Proteomes" id="UP000189670">
    <property type="component" value="Unassembled WGS sequence"/>
</dbReference>
<accession>A0A1V1P3A3</accession>
<reference evidence="2" key="1">
    <citation type="submission" date="2012-11" db="EMBL/GenBank/DDBJ databases">
        <authorList>
            <person name="Lucero-Rivera Y.E."/>
            <person name="Tovar-Ramirez D."/>
        </authorList>
    </citation>
    <scope>NUCLEOTIDE SEQUENCE [LARGE SCALE GENOMIC DNA]</scope>
    <source>
        <strain evidence="2">Araruama</strain>
    </source>
</reference>
<evidence type="ECO:0000313" key="1">
    <source>
        <dbReference type="EMBL" id="ETR69283.1"/>
    </source>
</evidence>
<sequence>MIAGICIFILPNTVVSRIKFVALPERGAIVIRLDHVDGAFIEEERTLHLEKGTNTVDFAWKDVRIDPDSIQLLILTHPDTVQLMHVSYPSDENALVWKIYSPKTQDEQVRVCYLLQGLDHLIQYRVFVNKNETRARLQMSLIVRNFSGEKFPFANVWLGYGKMLPVQLDHGETQKILLKNIENIVMEKRWEWDAHKESWRNHHPQKTGIPVFYTMDNVSKNGLGDYVLSAGKIRVFQDGQDGEPIFLGEDKTDPVPVGETMKICIARSFDLSVDQRVMEKRKINIRNNRKNRIVLYDTEEYILAKLKNYKTAPASLSVIQHIEGQWEMIECNIPFTLESASKLVFDVSLAPLEKKELAFRFNRRNIRP</sequence>
<organism evidence="1 2">
    <name type="scientific">Candidatus Magnetoglobus multicellularis str. Araruama</name>
    <dbReference type="NCBI Taxonomy" id="890399"/>
    <lineage>
        <taxon>Bacteria</taxon>
        <taxon>Pseudomonadati</taxon>
        <taxon>Thermodesulfobacteriota</taxon>
        <taxon>Desulfobacteria</taxon>
        <taxon>Desulfobacterales</taxon>
        <taxon>Desulfobacteraceae</taxon>
        <taxon>Candidatus Magnetoglobus</taxon>
    </lineage>
</organism>
<dbReference type="PANTHER" id="PTHR38075:SF1">
    <property type="entry name" value="DUF4139 DOMAIN-CONTAINING PROTEIN"/>
    <property type="match status" value="1"/>
</dbReference>
<protein>
    <recommendedName>
        <fullName evidence="3">DUF4139 domain-containing protein</fullName>
    </recommendedName>
</protein>